<feature type="transmembrane region" description="Helical" evidence="1">
    <location>
        <begin position="21"/>
        <end position="38"/>
    </location>
</feature>
<feature type="transmembrane region" description="Helical" evidence="1">
    <location>
        <begin position="50"/>
        <end position="68"/>
    </location>
</feature>
<evidence type="ECO:0000313" key="3">
    <source>
        <dbReference type="Proteomes" id="UP000829116"/>
    </source>
</evidence>
<reference evidence="2" key="1">
    <citation type="submission" date="2022-03" db="EMBL/GenBank/DDBJ databases">
        <title>ESBL-producing Moellerella wisconsensis and Escherichia marmotae isolated from wild game meat.</title>
        <authorList>
            <person name="Biggel M."/>
        </authorList>
    </citation>
    <scope>NUCLEOTIDE SEQUENCE</scope>
    <source>
        <strain evidence="2">W51</strain>
    </source>
</reference>
<feature type="transmembrane region" description="Helical" evidence="1">
    <location>
        <begin position="132"/>
        <end position="154"/>
    </location>
</feature>
<keyword evidence="1" id="KW-0812">Transmembrane</keyword>
<organism evidence="2 3">
    <name type="scientific">Moellerella wisconsensis</name>
    <dbReference type="NCBI Taxonomy" id="158849"/>
    <lineage>
        <taxon>Bacteria</taxon>
        <taxon>Pseudomonadati</taxon>
        <taxon>Pseudomonadota</taxon>
        <taxon>Gammaproteobacteria</taxon>
        <taxon>Enterobacterales</taxon>
        <taxon>Morganellaceae</taxon>
        <taxon>Moellerella</taxon>
    </lineage>
</organism>
<proteinExistence type="predicted"/>
<keyword evidence="1" id="KW-0472">Membrane</keyword>
<sequence length="175" mass="19578">MIKIIRKYWSIYGGFSALFRSSYFWLGLATTALLFPAWSKQGWWGDVLSLLPNLLGFSLGGFAILLAVGDDGFKKLIAGTENGESSPYMDACTAFVHFIFLQIIALLIALIAKAYSSILPEYLPKVSLVTMSAIGYFIFIYSIYCTLAAVFAIFRVADWFDNYITKLNDSKKNNK</sequence>
<dbReference type="EMBL" id="CP093245">
    <property type="protein sequence ID" value="UNH31845.1"/>
    <property type="molecule type" value="Genomic_DNA"/>
</dbReference>
<evidence type="ECO:0000313" key="2">
    <source>
        <dbReference type="EMBL" id="UNH31845.1"/>
    </source>
</evidence>
<dbReference type="Proteomes" id="UP000829116">
    <property type="component" value="Chromosome"/>
</dbReference>
<keyword evidence="1" id="KW-1133">Transmembrane helix</keyword>
<gene>
    <name evidence="2" type="ORF">MNY72_06030</name>
</gene>
<dbReference type="RefSeq" id="WP_241542710.1">
    <property type="nucleotide sequence ID" value="NZ_CAWQWN010000001.1"/>
</dbReference>
<evidence type="ECO:0000256" key="1">
    <source>
        <dbReference type="SAM" id="Phobius"/>
    </source>
</evidence>
<accession>A0A9Q8Q3L3</accession>
<protein>
    <submittedName>
        <fullName evidence="2">Uncharacterized protein</fullName>
    </submittedName>
</protein>
<dbReference type="AlphaFoldDB" id="A0A9Q8Q3L3"/>
<name>A0A9Q8Q3L3_9GAMM</name>
<feature type="transmembrane region" description="Helical" evidence="1">
    <location>
        <begin position="88"/>
        <end position="112"/>
    </location>
</feature>